<accession>A0ABD2PZV8</accession>
<dbReference type="Proteomes" id="UP001626550">
    <property type="component" value="Unassembled WGS sequence"/>
</dbReference>
<evidence type="ECO:0000256" key="13">
    <source>
        <dbReference type="SAM" id="Coils"/>
    </source>
</evidence>
<organism evidence="15 16">
    <name type="scientific">Cichlidogyrus casuarinus</name>
    <dbReference type="NCBI Taxonomy" id="1844966"/>
    <lineage>
        <taxon>Eukaryota</taxon>
        <taxon>Metazoa</taxon>
        <taxon>Spiralia</taxon>
        <taxon>Lophotrochozoa</taxon>
        <taxon>Platyhelminthes</taxon>
        <taxon>Monogenea</taxon>
        <taxon>Monopisthocotylea</taxon>
        <taxon>Dactylogyridea</taxon>
        <taxon>Ancyrocephalidae</taxon>
        <taxon>Cichlidogyrus</taxon>
    </lineage>
</organism>
<dbReference type="InterPro" id="IPR039505">
    <property type="entry name" value="DRC1/2_N"/>
</dbReference>
<evidence type="ECO:0000256" key="4">
    <source>
        <dbReference type="ARBA" id="ARBA00023054"/>
    </source>
</evidence>
<comment type="similarity">
    <text evidence="9">Belongs to the DRC2 family.</text>
</comment>
<dbReference type="PANTHER" id="PTHR21625:SF0">
    <property type="entry name" value="DYNEIN REGULATORY COMPLEX SUBUNIT 2"/>
    <property type="match status" value="1"/>
</dbReference>
<evidence type="ECO:0000256" key="9">
    <source>
        <dbReference type="ARBA" id="ARBA00038424"/>
    </source>
</evidence>
<comment type="function">
    <text evidence="12">Component of the nexin-dynein regulatory complex (N-DRC), a key regulator of ciliary/flagellar motility which maintains the alignment and integrity of the distal axoneme and regulates microtubule sliding in motile axonemes. Plays a critical role in the assembly of N-DRC and also stabilizes the assembly of multiple inner dynein arms and radial spokes. Coassembles with DRC1 to form a central scaffold needed for assembly of the N-DRC and its attachment to the outer doublet microtubules.</text>
</comment>
<dbReference type="Pfam" id="PF14772">
    <property type="entry name" value="NYD-SP28"/>
    <property type="match status" value="1"/>
</dbReference>
<feature type="coiled-coil region" evidence="13">
    <location>
        <begin position="262"/>
        <end position="300"/>
    </location>
</feature>
<keyword evidence="7" id="KW-0966">Cell projection</keyword>
<feature type="coiled-coil region" evidence="13">
    <location>
        <begin position="96"/>
        <end position="130"/>
    </location>
</feature>
<dbReference type="InterPro" id="IPR039750">
    <property type="entry name" value="DRC1/DRC2"/>
</dbReference>
<dbReference type="AlphaFoldDB" id="A0ABD2PZV8"/>
<name>A0ABD2PZV8_9PLAT</name>
<evidence type="ECO:0000256" key="10">
    <source>
        <dbReference type="ARBA" id="ARBA00040899"/>
    </source>
</evidence>
<keyword evidence="2" id="KW-0963">Cytoplasm</keyword>
<dbReference type="PANTHER" id="PTHR21625">
    <property type="entry name" value="NYD-SP28 PROTEIN"/>
    <property type="match status" value="1"/>
</dbReference>
<keyword evidence="3" id="KW-0282">Flagellum</keyword>
<evidence type="ECO:0000256" key="11">
    <source>
        <dbReference type="ARBA" id="ARBA00041517"/>
    </source>
</evidence>
<evidence type="ECO:0000256" key="8">
    <source>
        <dbReference type="ARBA" id="ARBA00037841"/>
    </source>
</evidence>
<evidence type="ECO:0000256" key="7">
    <source>
        <dbReference type="ARBA" id="ARBA00023273"/>
    </source>
</evidence>
<sequence>MPKKAKKNKGPDLSKMTEEERAAYLEQQALLEMEEKNKKEQMLRQFMENKLEKEEKFRRINETKFNNNWIQIMRELKSKDLKRDIEILSHSFERILDRKDSVIKNLIRNLNESEEQYNIALRNHADAIDKLHEIQQACLQRQESNFNHGLKKLETEFNTEEHCINENYEKQLDDLKNIFFSVDQYIETKKAEINLDFAERSDALKGRSLEDKHALRVELESKVNALWSEFREAQKRYNLMTEERKANFEILKAKDEHNSKEIDSQMKRISFLNEQIQSIKQNITSMSRDFEAKNKRLRQERDQIHGFVNTIKFKACDLREEQDKHLANLATNTDETIKVVGEM</sequence>
<dbReference type="EMBL" id="JBJKFK010001507">
    <property type="protein sequence ID" value="KAL3312917.1"/>
    <property type="molecule type" value="Genomic_DNA"/>
</dbReference>
<evidence type="ECO:0000256" key="3">
    <source>
        <dbReference type="ARBA" id="ARBA00022846"/>
    </source>
</evidence>
<keyword evidence="6" id="KW-0206">Cytoskeleton</keyword>
<evidence type="ECO:0000256" key="5">
    <source>
        <dbReference type="ARBA" id="ARBA00023069"/>
    </source>
</evidence>
<keyword evidence="4 13" id="KW-0175">Coiled coil</keyword>
<proteinExistence type="inferred from homology"/>
<reference evidence="15 16" key="1">
    <citation type="submission" date="2024-11" db="EMBL/GenBank/DDBJ databases">
        <title>Adaptive evolution of stress response genes in parasites aligns with host niche diversity.</title>
        <authorList>
            <person name="Hahn C."/>
            <person name="Resl P."/>
        </authorList>
    </citation>
    <scope>NUCLEOTIDE SEQUENCE [LARGE SCALE GENOMIC DNA]</scope>
    <source>
        <strain evidence="15">EGGRZ-B1_66</strain>
        <tissue evidence="15">Body</tissue>
    </source>
</reference>
<keyword evidence="5" id="KW-0969">Cilium</keyword>
<evidence type="ECO:0000313" key="15">
    <source>
        <dbReference type="EMBL" id="KAL3312917.1"/>
    </source>
</evidence>
<evidence type="ECO:0000256" key="2">
    <source>
        <dbReference type="ARBA" id="ARBA00022490"/>
    </source>
</evidence>
<evidence type="ECO:0000259" key="14">
    <source>
        <dbReference type="Pfam" id="PF14772"/>
    </source>
</evidence>
<feature type="domain" description="Dynein regulatory complex protein 1/2 N-terminal" evidence="14">
    <location>
        <begin position="28"/>
        <end position="128"/>
    </location>
</feature>
<evidence type="ECO:0000256" key="6">
    <source>
        <dbReference type="ARBA" id="ARBA00023212"/>
    </source>
</evidence>
<keyword evidence="16" id="KW-1185">Reference proteome</keyword>
<gene>
    <name evidence="15" type="primary">CCDC65_2</name>
    <name evidence="15" type="ORF">Ciccas_008484</name>
</gene>
<protein>
    <recommendedName>
        <fullName evidence="10">Dynein regulatory complex subunit 2</fullName>
    </recommendedName>
    <alternativeName>
        <fullName evidence="11">Coiled-coil domain-containing protein 65</fullName>
    </alternativeName>
</protein>
<evidence type="ECO:0000256" key="1">
    <source>
        <dbReference type="ARBA" id="ARBA00004611"/>
    </source>
</evidence>
<comment type="caution">
    <text evidence="15">The sequence shown here is derived from an EMBL/GenBank/DDBJ whole genome shotgun (WGS) entry which is preliminary data.</text>
</comment>
<evidence type="ECO:0000313" key="16">
    <source>
        <dbReference type="Proteomes" id="UP001626550"/>
    </source>
</evidence>
<comment type="subcellular location">
    <subcellularLocation>
        <location evidence="1">Cytoplasm</location>
        <location evidence="1">Cytoskeleton</location>
        <location evidence="1">Flagellum axoneme</location>
    </subcellularLocation>
    <subcellularLocation>
        <location evidence="8">Cytoplasm</location>
        <location evidence="8">Cytoskeleton</location>
        <location evidence="8">Flagellum basal body</location>
    </subcellularLocation>
</comment>
<evidence type="ECO:0000256" key="12">
    <source>
        <dbReference type="ARBA" id="ARBA00045865"/>
    </source>
</evidence>